<accession>A0ABW5G9A9</accession>
<evidence type="ECO:0000313" key="3">
    <source>
        <dbReference type="EMBL" id="MFD2458101.1"/>
    </source>
</evidence>
<feature type="domain" description="Luciferase-like" evidence="2">
    <location>
        <begin position="9"/>
        <end position="296"/>
    </location>
</feature>
<evidence type="ECO:0000313" key="4">
    <source>
        <dbReference type="Proteomes" id="UP001597419"/>
    </source>
</evidence>
<dbReference type="CDD" id="cd01097">
    <property type="entry name" value="Tetrahydromethanopterin_reductase"/>
    <property type="match status" value="1"/>
</dbReference>
<organism evidence="3 4">
    <name type="scientific">Amycolatopsis samaneae</name>
    <dbReference type="NCBI Taxonomy" id="664691"/>
    <lineage>
        <taxon>Bacteria</taxon>
        <taxon>Bacillati</taxon>
        <taxon>Actinomycetota</taxon>
        <taxon>Actinomycetes</taxon>
        <taxon>Pseudonocardiales</taxon>
        <taxon>Pseudonocardiaceae</taxon>
        <taxon>Amycolatopsis</taxon>
    </lineage>
</organism>
<dbReference type="EC" id="1.-.-.-" evidence="3"/>
<dbReference type="Pfam" id="PF00296">
    <property type="entry name" value="Bac_luciferase"/>
    <property type="match status" value="1"/>
</dbReference>
<dbReference type="Proteomes" id="UP001597419">
    <property type="component" value="Unassembled WGS sequence"/>
</dbReference>
<dbReference type="InterPro" id="IPR011251">
    <property type="entry name" value="Luciferase-like_dom"/>
</dbReference>
<reference evidence="4" key="1">
    <citation type="journal article" date="2019" name="Int. J. Syst. Evol. Microbiol.">
        <title>The Global Catalogue of Microorganisms (GCM) 10K type strain sequencing project: providing services to taxonomists for standard genome sequencing and annotation.</title>
        <authorList>
            <consortium name="The Broad Institute Genomics Platform"/>
            <consortium name="The Broad Institute Genome Sequencing Center for Infectious Disease"/>
            <person name="Wu L."/>
            <person name="Ma J."/>
        </authorList>
    </citation>
    <scope>NUCLEOTIDE SEQUENCE [LARGE SCALE GENOMIC DNA]</scope>
    <source>
        <strain evidence="4">CGMCC 4.7643</strain>
    </source>
</reference>
<comment type="caution">
    <text evidence="3">The sequence shown here is derived from an EMBL/GenBank/DDBJ whole genome shotgun (WGS) entry which is preliminary data.</text>
</comment>
<keyword evidence="4" id="KW-1185">Reference proteome</keyword>
<protein>
    <submittedName>
        <fullName evidence="3">TIGR03564 family F420-dependent LLM class oxidoreductase</fullName>
        <ecNumber evidence="3">1.-.-.-</ecNumber>
    </submittedName>
</protein>
<evidence type="ECO:0000259" key="2">
    <source>
        <dbReference type="Pfam" id="PF00296"/>
    </source>
</evidence>
<gene>
    <name evidence="3" type="ORF">ACFSYJ_05810</name>
</gene>
<evidence type="ECO:0000256" key="1">
    <source>
        <dbReference type="ARBA" id="ARBA00023002"/>
    </source>
</evidence>
<dbReference type="SUPFAM" id="SSF51679">
    <property type="entry name" value="Bacterial luciferase-like"/>
    <property type="match status" value="1"/>
</dbReference>
<name>A0ABW5G9A9_9PSEU</name>
<dbReference type="PANTHER" id="PTHR43244:SF1">
    <property type="entry name" value="5,10-METHYLENETETRAHYDROMETHANOPTERIN REDUCTASE"/>
    <property type="match status" value="1"/>
</dbReference>
<proteinExistence type="predicted"/>
<dbReference type="NCBIfam" id="TIGR03564">
    <property type="entry name" value="F420_MSMEG_4879"/>
    <property type="match status" value="1"/>
</dbReference>
<dbReference type="GO" id="GO:0016491">
    <property type="term" value="F:oxidoreductase activity"/>
    <property type="evidence" value="ECO:0007669"/>
    <property type="project" value="UniProtKB-KW"/>
</dbReference>
<dbReference type="EMBL" id="JBHUKU010000003">
    <property type="protein sequence ID" value="MFD2458101.1"/>
    <property type="molecule type" value="Genomic_DNA"/>
</dbReference>
<dbReference type="RefSeq" id="WP_345395520.1">
    <property type="nucleotide sequence ID" value="NZ_BAABHG010000007.1"/>
</dbReference>
<keyword evidence="1 3" id="KW-0560">Oxidoreductase</keyword>
<dbReference type="PANTHER" id="PTHR43244">
    <property type="match status" value="1"/>
</dbReference>
<dbReference type="InterPro" id="IPR019910">
    <property type="entry name" value="Lucif-like_OxRdtase_MSMEG_4879"/>
</dbReference>
<dbReference type="InterPro" id="IPR036661">
    <property type="entry name" value="Luciferase-like_sf"/>
</dbReference>
<dbReference type="InterPro" id="IPR050564">
    <property type="entry name" value="F420-G6PD/mer"/>
</dbReference>
<dbReference type="Gene3D" id="3.20.20.30">
    <property type="entry name" value="Luciferase-like domain"/>
    <property type="match status" value="1"/>
</dbReference>
<sequence length="310" mass="32577">MTIGVTLLSGDSQPAKNTIDELVALTRDAADAGLSSAWFAQLFGHDAIAAAAIAGREVPGIEVGTSVVPIYPRHPLLVSALAQTAQAATGGRFSLGVGLGAKEFLEPVYGIEYPRPIRHLREYLTVLREVFSGRQPDFEGDTVVARPPFPATVTGSGELPLIVAALGPQALRVTGELADGTLTFLAGPKALSEEIVPRLVQAAESAGRPSPRVIAAVSVVVTDDVDGARANAVEKLAFYGDLPSYRRLLDLEGVSHPADLTLIGDEREVAAGIQRYFDAGATEVLASQAVLRSPEERVRTWGLLGSLPQA</sequence>